<keyword evidence="4" id="KW-1185">Reference proteome</keyword>
<keyword evidence="2" id="KW-0812">Transmembrane</keyword>
<proteinExistence type="predicted"/>
<dbReference type="Proteomes" id="UP000199687">
    <property type="component" value="Unassembled WGS sequence"/>
</dbReference>
<evidence type="ECO:0000256" key="1">
    <source>
        <dbReference type="SAM" id="MobiDB-lite"/>
    </source>
</evidence>
<keyword evidence="2" id="KW-0472">Membrane</keyword>
<sequence length="440" mass="49011">MDVYPLRGEELDLKKLLLLFIMTCFFGIVIAGCGSQDTEAQPKEEADETTGDEKEEVNEEETESEDKESDSETDGDNTDTATAADFSEVISYMEEVTEGTADIQYEGTTDFEHDMEGVKTSVDSYVLANLTDFHTDFSIPFDDETDGAVLLVKYTVKNETDKDAYYMPSFYLTYTGATKSFTNYKELLPEEQQLQSLLSPSSDYLIEAGKAYTGYFAYPFGKSIMPGVLNEGIVSIEVPAPHATKGDVNDNFGNGTTLHLGLTEEASSKVTENQSFYQDKLTTQNMGEKIMLEEKQGIGTTETISDFAITLEGYQFTEFIPNEVEAPRFENFTTGMVMLTVKFLIENNSDSEIGLTPLGSKLTVNDGAQYMWDEGMLLDYGYDDVIGAGESGELLQIYVLDKEQYDKIWKEKSFEVELGPMKDQSAKDISKGKTAVFKLK</sequence>
<keyword evidence="2" id="KW-1133">Transmembrane helix</keyword>
<evidence type="ECO:0000313" key="4">
    <source>
        <dbReference type="Proteomes" id="UP000199687"/>
    </source>
</evidence>
<dbReference type="InterPro" id="IPR031888">
    <property type="entry name" value="DUF5068"/>
</dbReference>
<feature type="region of interest" description="Disordered" evidence="1">
    <location>
        <begin position="37"/>
        <end position="81"/>
    </location>
</feature>
<evidence type="ECO:0000313" key="3">
    <source>
        <dbReference type="EMBL" id="SER54967.1"/>
    </source>
</evidence>
<dbReference type="EMBL" id="FOGL01000006">
    <property type="protein sequence ID" value="SER54967.1"/>
    <property type="molecule type" value="Genomic_DNA"/>
</dbReference>
<organism evidence="3 4">
    <name type="scientific">Gracilibacillus ureilyticus</name>
    <dbReference type="NCBI Taxonomy" id="531814"/>
    <lineage>
        <taxon>Bacteria</taxon>
        <taxon>Bacillati</taxon>
        <taxon>Bacillota</taxon>
        <taxon>Bacilli</taxon>
        <taxon>Bacillales</taxon>
        <taxon>Bacillaceae</taxon>
        <taxon>Gracilibacillus</taxon>
    </lineage>
</organism>
<dbReference type="AlphaFoldDB" id="A0A1H9Q3C0"/>
<dbReference type="PROSITE" id="PS51257">
    <property type="entry name" value="PROKAR_LIPOPROTEIN"/>
    <property type="match status" value="1"/>
</dbReference>
<name>A0A1H9Q3C0_9BACI</name>
<dbReference type="Gene3D" id="2.60.40.4170">
    <property type="match status" value="1"/>
</dbReference>
<feature type="transmembrane region" description="Helical" evidence="2">
    <location>
        <begin position="16"/>
        <end position="34"/>
    </location>
</feature>
<evidence type="ECO:0008006" key="5">
    <source>
        <dbReference type="Google" id="ProtNLM"/>
    </source>
</evidence>
<dbReference type="Pfam" id="PF16781">
    <property type="entry name" value="DUF5068"/>
    <property type="match status" value="1"/>
</dbReference>
<protein>
    <recommendedName>
        <fullName evidence="5">DUF5068 domain-containing protein</fullName>
    </recommendedName>
</protein>
<reference evidence="3 4" key="1">
    <citation type="submission" date="2016-10" db="EMBL/GenBank/DDBJ databases">
        <authorList>
            <person name="de Groot N.N."/>
        </authorList>
    </citation>
    <scope>NUCLEOTIDE SEQUENCE [LARGE SCALE GENOMIC DNA]</scope>
    <source>
        <strain evidence="3 4">CGMCC 1.7727</strain>
    </source>
</reference>
<evidence type="ECO:0000256" key="2">
    <source>
        <dbReference type="SAM" id="Phobius"/>
    </source>
</evidence>
<gene>
    <name evidence="3" type="ORF">SAMN04487944_10616</name>
</gene>
<feature type="compositionally biased region" description="Acidic residues" evidence="1">
    <location>
        <begin position="45"/>
        <end position="77"/>
    </location>
</feature>
<accession>A0A1H9Q3C0</accession>